<proteinExistence type="predicted"/>
<name>A0ABQ2SDE6_9DEIO</name>
<organism evidence="2 3">
    <name type="scientific">Deinococcus sedimenti</name>
    <dbReference type="NCBI Taxonomy" id="1867090"/>
    <lineage>
        <taxon>Bacteria</taxon>
        <taxon>Thermotogati</taxon>
        <taxon>Deinococcota</taxon>
        <taxon>Deinococci</taxon>
        <taxon>Deinococcales</taxon>
        <taxon>Deinococcaceae</taxon>
        <taxon>Deinococcus</taxon>
    </lineage>
</organism>
<evidence type="ECO:0000313" key="2">
    <source>
        <dbReference type="EMBL" id="GGS10826.1"/>
    </source>
</evidence>
<evidence type="ECO:0000259" key="1">
    <source>
        <dbReference type="Pfam" id="PF12728"/>
    </source>
</evidence>
<dbReference type="RefSeq" id="WP_189074990.1">
    <property type="nucleotide sequence ID" value="NZ_BMQN01000031.1"/>
</dbReference>
<dbReference type="EMBL" id="BMQN01000031">
    <property type="protein sequence ID" value="GGS10826.1"/>
    <property type="molecule type" value="Genomic_DNA"/>
</dbReference>
<dbReference type="SUPFAM" id="SSF46955">
    <property type="entry name" value="Putative DNA-binding domain"/>
    <property type="match status" value="1"/>
</dbReference>
<evidence type="ECO:0000313" key="3">
    <source>
        <dbReference type="Proteomes" id="UP000644548"/>
    </source>
</evidence>
<keyword evidence="3" id="KW-1185">Reference proteome</keyword>
<dbReference type="Pfam" id="PF12728">
    <property type="entry name" value="HTH_17"/>
    <property type="match status" value="1"/>
</dbReference>
<protein>
    <recommendedName>
        <fullName evidence="1">Helix-turn-helix domain-containing protein</fullName>
    </recommendedName>
</protein>
<dbReference type="InterPro" id="IPR009061">
    <property type="entry name" value="DNA-bd_dom_put_sf"/>
</dbReference>
<dbReference type="InterPro" id="IPR010093">
    <property type="entry name" value="SinI_DNA-bd"/>
</dbReference>
<comment type="caution">
    <text evidence="2">The sequence shown here is derived from an EMBL/GenBank/DDBJ whole genome shotgun (WGS) entry which is preliminary data.</text>
</comment>
<accession>A0ABQ2SDE6</accession>
<dbReference type="NCBIfam" id="TIGR01764">
    <property type="entry name" value="excise"/>
    <property type="match status" value="1"/>
</dbReference>
<dbReference type="InterPro" id="IPR041657">
    <property type="entry name" value="HTH_17"/>
</dbReference>
<reference evidence="3" key="1">
    <citation type="journal article" date="2019" name="Int. J. Syst. Evol. Microbiol.">
        <title>The Global Catalogue of Microorganisms (GCM) 10K type strain sequencing project: providing services to taxonomists for standard genome sequencing and annotation.</title>
        <authorList>
            <consortium name="The Broad Institute Genomics Platform"/>
            <consortium name="The Broad Institute Genome Sequencing Center for Infectious Disease"/>
            <person name="Wu L."/>
            <person name="Ma J."/>
        </authorList>
    </citation>
    <scope>NUCLEOTIDE SEQUENCE [LARGE SCALE GENOMIC DNA]</scope>
    <source>
        <strain evidence="3">JCM 31405</strain>
    </source>
</reference>
<gene>
    <name evidence="2" type="ORF">GCM10008960_41060</name>
</gene>
<dbReference type="Proteomes" id="UP000644548">
    <property type="component" value="Unassembled WGS sequence"/>
</dbReference>
<feature type="domain" description="Helix-turn-helix" evidence="1">
    <location>
        <begin position="15"/>
        <end position="60"/>
    </location>
</feature>
<sequence>MTSQVAVPEGVPQALTTGETAKVLRMNERTIRSWAESGTLPFQMVGGRRYITSLRLLEWANCLGWEVHWTEHPALDDMDVRTVRKAGGASSTMGT</sequence>